<feature type="transmembrane region" description="Helical" evidence="1">
    <location>
        <begin position="212"/>
        <end position="233"/>
    </location>
</feature>
<name>A0ABR6X7D0_9BURK</name>
<feature type="transmembrane region" description="Helical" evidence="1">
    <location>
        <begin position="175"/>
        <end position="206"/>
    </location>
</feature>
<feature type="transmembrane region" description="Helical" evidence="1">
    <location>
        <begin position="6"/>
        <end position="26"/>
    </location>
</feature>
<evidence type="ECO:0000313" key="3">
    <source>
        <dbReference type="Proteomes" id="UP000648257"/>
    </source>
</evidence>
<keyword evidence="1" id="KW-0472">Membrane</keyword>
<evidence type="ECO:0000313" key="2">
    <source>
        <dbReference type="EMBL" id="MBC3808865.1"/>
    </source>
</evidence>
<evidence type="ECO:0000256" key="1">
    <source>
        <dbReference type="SAM" id="Phobius"/>
    </source>
</evidence>
<dbReference type="Proteomes" id="UP000648257">
    <property type="component" value="Unassembled WGS sequence"/>
</dbReference>
<dbReference type="EMBL" id="JACOFW010000021">
    <property type="protein sequence ID" value="MBC3808865.1"/>
    <property type="molecule type" value="Genomic_DNA"/>
</dbReference>
<accession>A0ABR6X7D0</accession>
<protein>
    <submittedName>
        <fullName evidence="2">Sulfite exporter TauE/SafE family protein</fullName>
    </submittedName>
</protein>
<reference evidence="2 3" key="1">
    <citation type="submission" date="2020-08" db="EMBL/GenBank/DDBJ databases">
        <title>Novel species isolated from subtropical streams in China.</title>
        <authorList>
            <person name="Lu H."/>
        </authorList>
    </citation>
    <scope>NUCLEOTIDE SEQUENCE [LARGE SCALE GENOMIC DNA]</scope>
    <source>
        <strain evidence="2 3">KACC 16656</strain>
    </source>
</reference>
<keyword evidence="1" id="KW-0812">Transmembrane</keyword>
<proteinExistence type="predicted"/>
<dbReference type="PANTHER" id="PTHR43483:SF3">
    <property type="entry name" value="MEMBRANE TRANSPORTER PROTEIN HI_0806-RELATED"/>
    <property type="match status" value="1"/>
</dbReference>
<keyword evidence="1" id="KW-1133">Transmembrane helix</keyword>
<keyword evidence="3" id="KW-1185">Reference proteome</keyword>
<gene>
    <name evidence="2" type="ORF">H8K52_16105</name>
</gene>
<feature type="transmembrane region" description="Helical" evidence="1">
    <location>
        <begin position="98"/>
        <end position="120"/>
    </location>
</feature>
<feature type="transmembrane region" description="Helical" evidence="1">
    <location>
        <begin position="242"/>
        <end position="262"/>
    </location>
</feature>
<organism evidence="2 3">
    <name type="scientific">Undibacterium seohonense</name>
    <dbReference type="NCBI Taxonomy" id="1344950"/>
    <lineage>
        <taxon>Bacteria</taxon>
        <taxon>Pseudomonadati</taxon>
        <taxon>Pseudomonadota</taxon>
        <taxon>Betaproteobacteria</taxon>
        <taxon>Burkholderiales</taxon>
        <taxon>Oxalobacteraceae</taxon>
        <taxon>Undibacterium</taxon>
    </lineage>
</organism>
<feature type="transmembrane region" description="Helical" evidence="1">
    <location>
        <begin position="140"/>
        <end position="163"/>
    </location>
</feature>
<dbReference type="PANTHER" id="PTHR43483">
    <property type="entry name" value="MEMBRANE TRANSPORTER PROTEIN HI_0806-RELATED"/>
    <property type="match status" value="1"/>
</dbReference>
<feature type="transmembrane region" description="Helical" evidence="1">
    <location>
        <begin position="268"/>
        <end position="288"/>
    </location>
</feature>
<sequence>MQSRDLSLGLLSTFAVLALFFILTWAKRLYAMRRAGVEWHWPRPVEILIGAITDFFDTLGIGSFAPSTAFFRIGKLVPDELIPGTLNVGHTLGTITQALIFIQIVDVAPATLLPMILAAGSGAWLGTSVVGRLPRVQIRLGMGIALLVAALIMLCSLLGLLPAGLDALQLTGWKWWVGVAGNFILGLLMPLGIGLYAPCMILVSLLGMSPLAAFPIMMGSCAFLMPISSLGFIRNQKYLPSAALGLAIGGVPAVLLAAYIVKSLPLDYVRWIVVLVVMLVAFTMLNAARLERARDHMN</sequence>
<comment type="caution">
    <text evidence="2">The sequence shown here is derived from an EMBL/GenBank/DDBJ whole genome shotgun (WGS) entry which is preliminary data.</text>
</comment>